<gene>
    <name evidence="2" type="ORF">C8F04DRAFT_1177967</name>
</gene>
<name>A0AAD6XCV8_9AGAR</name>
<feature type="transmembrane region" description="Helical" evidence="1">
    <location>
        <begin position="230"/>
        <end position="250"/>
    </location>
</feature>
<accession>A0AAD6XCV8</accession>
<organism evidence="2 3">
    <name type="scientific">Mycena alexandri</name>
    <dbReference type="NCBI Taxonomy" id="1745969"/>
    <lineage>
        <taxon>Eukaryota</taxon>
        <taxon>Fungi</taxon>
        <taxon>Dikarya</taxon>
        <taxon>Basidiomycota</taxon>
        <taxon>Agaricomycotina</taxon>
        <taxon>Agaricomycetes</taxon>
        <taxon>Agaricomycetidae</taxon>
        <taxon>Agaricales</taxon>
        <taxon>Marasmiineae</taxon>
        <taxon>Mycenaceae</taxon>
        <taxon>Mycena</taxon>
    </lineage>
</organism>
<sequence length="417" mass="46892">MTIVECQEDDRKLVFYAIGEPPPSWEDPLRYGSFPCFADTDIACIPVNGEICSATEMLWGIELGLGTSVYAPVTWPGPTFVVWSENVRNHGFHRLRRRLKSRRLILIEVTPDTFGYLCDARALTDRIVVAFTGFVSGFPMSSPTVPSTYGPWLVALFVETMFVQDRSYRRPVSHIVVAAFMDSVFRKFYYTSSGGLKIVSFFFASSYHRFVSKFGVVEDNLVWTDSVQMLTNYVSAFVVQMYFASSIYRLTHTHPASMKLSALRIHLAVALAVTQICLSLYCFRYRAGDRGCCEPRGRHRIVVAVDDDTVRTVPNAFWFFLSIAPASKLYMLSLLATLNMRQYMRNKVLPNDCEGICAIENVNFSSTSDIEFATSPHEVGFVEESFALLLTRFDQQSRLTSPVETGSFVSAGSLAGE</sequence>
<feature type="transmembrane region" description="Helical" evidence="1">
    <location>
        <begin position="262"/>
        <end position="281"/>
    </location>
</feature>
<evidence type="ECO:0000256" key="1">
    <source>
        <dbReference type="SAM" id="Phobius"/>
    </source>
</evidence>
<keyword evidence="1" id="KW-0812">Transmembrane</keyword>
<keyword evidence="1" id="KW-1133">Transmembrane helix</keyword>
<keyword evidence="3" id="KW-1185">Reference proteome</keyword>
<dbReference type="EMBL" id="JARJCM010000021">
    <property type="protein sequence ID" value="KAJ7040629.1"/>
    <property type="molecule type" value="Genomic_DNA"/>
</dbReference>
<feature type="transmembrane region" description="Helical" evidence="1">
    <location>
        <begin position="316"/>
        <end position="338"/>
    </location>
</feature>
<comment type="caution">
    <text evidence="2">The sequence shown here is derived from an EMBL/GenBank/DDBJ whole genome shotgun (WGS) entry which is preliminary data.</text>
</comment>
<proteinExistence type="predicted"/>
<keyword evidence="1" id="KW-0472">Membrane</keyword>
<reference evidence="2" key="1">
    <citation type="submission" date="2023-03" db="EMBL/GenBank/DDBJ databases">
        <title>Massive genome expansion in bonnet fungi (Mycena s.s.) driven by repeated elements and novel gene families across ecological guilds.</title>
        <authorList>
            <consortium name="Lawrence Berkeley National Laboratory"/>
            <person name="Harder C.B."/>
            <person name="Miyauchi S."/>
            <person name="Viragh M."/>
            <person name="Kuo A."/>
            <person name="Thoen E."/>
            <person name="Andreopoulos B."/>
            <person name="Lu D."/>
            <person name="Skrede I."/>
            <person name="Drula E."/>
            <person name="Henrissat B."/>
            <person name="Morin E."/>
            <person name="Kohler A."/>
            <person name="Barry K."/>
            <person name="LaButti K."/>
            <person name="Morin E."/>
            <person name="Salamov A."/>
            <person name="Lipzen A."/>
            <person name="Mereny Z."/>
            <person name="Hegedus B."/>
            <person name="Baldrian P."/>
            <person name="Stursova M."/>
            <person name="Weitz H."/>
            <person name="Taylor A."/>
            <person name="Grigoriev I.V."/>
            <person name="Nagy L.G."/>
            <person name="Martin F."/>
            <person name="Kauserud H."/>
        </authorList>
    </citation>
    <scope>NUCLEOTIDE SEQUENCE</scope>
    <source>
        <strain evidence="2">CBHHK200</strain>
    </source>
</reference>
<dbReference type="AlphaFoldDB" id="A0AAD6XCV8"/>
<protein>
    <submittedName>
        <fullName evidence="2">Uncharacterized protein</fullName>
    </submittedName>
</protein>
<evidence type="ECO:0000313" key="2">
    <source>
        <dbReference type="EMBL" id="KAJ7040629.1"/>
    </source>
</evidence>
<feature type="transmembrane region" description="Helical" evidence="1">
    <location>
        <begin position="188"/>
        <end position="210"/>
    </location>
</feature>
<evidence type="ECO:0000313" key="3">
    <source>
        <dbReference type="Proteomes" id="UP001218188"/>
    </source>
</evidence>
<dbReference type="Proteomes" id="UP001218188">
    <property type="component" value="Unassembled WGS sequence"/>
</dbReference>